<dbReference type="GO" id="GO:0016740">
    <property type="term" value="F:transferase activity"/>
    <property type="evidence" value="ECO:0007669"/>
    <property type="project" value="UniProtKB-KW"/>
</dbReference>
<proteinExistence type="predicted"/>
<dbReference type="eggNOG" id="COG0607">
    <property type="taxonomic scope" value="Bacteria"/>
</dbReference>
<dbReference type="AlphaFoldDB" id="A0A0A0HNX7"/>
<dbReference type="OrthoDB" id="7835227at2"/>
<reference evidence="3 4" key="1">
    <citation type="submission" date="2013-01" db="EMBL/GenBank/DDBJ databases">
        <authorList>
            <person name="Fiebig A."/>
            <person name="Goeker M."/>
            <person name="Klenk H.-P.P."/>
        </authorList>
    </citation>
    <scope>NUCLEOTIDE SEQUENCE [LARGE SCALE GENOMIC DNA]</scope>
    <source>
        <strain evidence="3 4">DSM 17069</strain>
    </source>
</reference>
<dbReference type="Proteomes" id="UP000030021">
    <property type="component" value="Unassembled WGS sequence"/>
</dbReference>
<protein>
    <submittedName>
        <fullName evidence="3">Rhodanese-related sulfurtransferase</fullName>
    </submittedName>
</protein>
<evidence type="ECO:0000313" key="4">
    <source>
        <dbReference type="Proteomes" id="UP000030021"/>
    </source>
</evidence>
<evidence type="ECO:0000256" key="1">
    <source>
        <dbReference type="SAM" id="SignalP"/>
    </source>
</evidence>
<dbReference type="InterPro" id="IPR036873">
    <property type="entry name" value="Rhodanese-like_dom_sf"/>
</dbReference>
<evidence type="ECO:0000313" key="3">
    <source>
        <dbReference type="EMBL" id="KGM88910.1"/>
    </source>
</evidence>
<dbReference type="Gene3D" id="3.40.250.10">
    <property type="entry name" value="Rhodanese-like domain"/>
    <property type="match status" value="1"/>
</dbReference>
<feature type="domain" description="Rhodanese" evidence="2">
    <location>
        <begin position="64"/>
        <end position="182"/>
    </location>
</feature>
<dbReference type="RefSeq" id="WP_037270805.1">
    <property type="nucleotide sequence ID" value="NZ_KN293977.1"/>
</dbReference>
<keyword evidence="3" id="KW-0808">Transferase</keyword>
<gene>
    <name evidence="3" type="ORF">rosmuc_01132</name>
</gene>
<dbReference type="SUPFAM" id="SSF52821">
    <property type="entry name" value="Rhodanese/Cell cycle control phosphatase"/>
    <property type="match status" value="1"/>
</dbReference>
<feature type="signal peptide" evidence="1">
    <location>
        <begin position="1"/>
        <end position="25"/>
    </location>
</feature>
<dbReference type="PROSITE" id="PS50206">
    <property type="entry name" value="RHODANESE_3"/>
    <property type="match status" value="1"/>
</dbReference>
<organism evidence="3 4">
    <name type="scientific">Roseovarius mucosus DSM 17069</name>
    <dbReference type="NCBI Taxonomy" id="1288298"/>
    <lineage>
        <taxon>Bacteria</taxon>
        <taxon>Pseudomonadati</taxon>
        <taxon>Pseudomonadota</taxon>
        <taxon>Alphaproteobacteria</taxon>
        <taxon>Rhodobacterales</taxon>
        <taxon>Roseobacteraceae</taxon>
        <taxon>Roseovarius</taxon>
    </lineage>
</organism>
<name>A0A0A0HNX7_9RHOB</name>
<sequence length="205" mass="21516">MIRMTRFATPALLALALALTPLASAASEALPLQEPVAAETLSKSKQTTPGLYITAADAGRVLADNPNVALIDVRTPSEVNLIGYATAAAANIPSKLMDPALSFDAKKGMYKMVDNPAFVDEMKAWLASDAAAGVDTLLVMCRSGSRSAAAISKLVEAGVDVTLYNVVDGFEGDTNDAGARAVNGWRNAGLPWTYKVREGLRPGYN</sequence>
<dbReference type="HOGENOM" id="CLU_089574_10_0_5"/>
<keyword evidence="1" id="KW-0732">Signal</keyword>
<dbReference type="InterPro" id="IPR001763">
    <property type="entry name" value="Rhodanese-like_dom"/>
</dbReference>
<evidence type="ECO:0000259" key="2">
    <source>
        <dbReference type="PROSITE" id="PS50206"/>
    </source>
</evidence>
<accession>A0A0A0HNX7</accession>
<feature type="chain" id="PRO_5001970293" evidence="1">
    <location>
        <begin position="26"/>
        <end position="205"/>
    </location>
</feature>
<dbReference type="PATRIC" id="fig|1288298.3.peg.1145"/>
<dbReference type="STRING" id="215743.ROSMUCSMR3_03836"/>
<dbReference type="EMBL" id="AONH01000005">
    <property type="protein sequence ID" value="KGM88910.1"/>
    <property type="molecule type" value="Genomic_DNA"/>
</dbReference>
<comment type="caution">
    <text evidence="3">The sequence shown here is derived from an EMBL/GenBank/DDBJ whole genome shotgun (WGS) entry which is preliminary data.</text>
</comment>